<dbReference type="Pfam" id="PF02515">
    <property type="entry name" value="CoA_transf_3"/>
    <property type="match status" value="1"/>
</dbReference>
<dbReference type="PANTHER" id="PTHR48207:SF3">
    <property type="entry name" value="SUCCINATE--HYDROXYMETHYLGLUTARATE COA-TRANSFERASE"/>
    <property type="match status" value="1"/>
</dbReference>
<dbReference type="GO" id="GO:0008410">
    <property type="term" value="F:CoA-transferase activity"/>
    <property type="evidence" value="ECO:0007669"/>
    <property type="project" value="TreeGrafter"/>
</dbReference>
<dbReference type="Gene3D" id="3.40.50.10540">
    <property type="entry name" value="Crotonobetainyl-coa:carnitine coa-transferase, domain 1"/>
    <property type="match status" value="1"/>
</dbReference>
<evidence type="ECO:0000313" key="3">
    <source>
        <dbReference type="Proteomes" id="UP000225108"/>
    </source>
</evidence>
<comment type="caution">
    <text evidence="2">The sequence shown here is derived from an EMBL/GenBank/DDBJ whole genome shotgun (WGS) entry which is preliminary data.</text>
</comment>
<dbReference type="InterPro" id="IPR044855">
    <property type="entry name" value="CoA-Trfase_III_dom3_sf"/>
</dbReference>
<evidence type="ECO:0000256" key="1">
    <source>
        <dbReference type="ARBA" id="ARBA00022679"/>
    </source>
</evidence>
<keyword evidence="1 2" id="KW-0808">Transferase</keyword>
<dbReference type="EMBL" id="PEBD01000008">
    <property type="protein sequence ID" value="PHV67126.1"/>
    <property type="molecule type" value="Genomic_DNA"/>
</dbReference>
<dbReference type="SUPFAM" id="SSF89796">
    <property type="entry name" value="CoA-transferase family III (CaiB/BaiF)"/>
    <property type="match status" value="1"/>
</dbReference>
<protein>
    <submittedName>
        <fullName evidence="2">CoA transferase</fullName>
    </submittedName>
</protein>
<sequence length="444" mass="48081">MIGQSSGRGGHSNHWKVGIMPESDPIKTIEGSKGPLSGIRVVEVGVWHAGPAVGAILADLGADVVKVESMEGDPERFFAAFSPMTDTRDIDSSEWTVMFELSNRGKKGISLDLTCEEGQKALTRLVSDADIFVTNLRGPTRRKLGIDYETLSAVNPKIIHVNITGFGNEGPLADAGAFDNVGQAMSGMMFTVGGGQPQPLNVMVMDQLTAIVGSHAAITALAARELHGVGQEVHTSLYGAGTWLMYGNLGFTGARGHEVTLDADRTRRSPLRNFYRCADDKWVMGTNHPEQKYWADFCKAMSLDELIDDARFSELDERTSNLDSLYPILDRAFAAEDREHWLTALRSAGLNFAPINGFADVLDDRQALDNGYVTTVDHRQMGEVRQPAFPIRFGAFDVGPSGPAPLIGEHTREVLASAGYTEPEIDDLVSSGVVLERGAEDGRS</sequence>
<organism evidence="2 3">
    <name type="scientific">Williamsia marianensis</name>
    <dbReference type="NCBI Taxonomy" id="85044"/>
    <lineage>
        <taxon>Bacteria</taxon>
        <taxon>Bacillati</taxon>
        <taxon>Actinomycetota</taxon>
        <taxon>Actinomycetes</taxon>
        <taxon>Mycobacteriales</taxon>
        <taxon>Nocardiaceae</taxon>
        <taxon>Williamsia</taxon>
    </lineage>
</organism>
<name>A0A2G3PMZ4_WILMA</name>
<dbReference type="InterPro" id="IPR050483">
    <property type="entry name" value="CoA-transferase_III_domain"/>
</dbReference>
<dbReference type="Gene3D" id="3.30.1540.10">
    <property type="entry name" value="formyl-coa transferase, domain 3"/>
    <property type="match status" value="1"/>
</dbReference>
<evidence type="ECO:0000313" key="2">
    <source>
        <dbReference type="EMBL" id="PHV67126.1"/>
    </source>
</evidence>
<accession>A0A2G3PMZ4</accession>
<dbReference type="PANTHER" id="PTHR48207">
    <property type="entry name" value="SUCCINATE--HYDROXYMETHYLGLUTARATE COA-TRANSFERASE"/>
    <property type="match status" value="1"/>
</dbReference>
<dbReference type="Proteomes" id="UP000225108">
    <property type="component" value="Unassembled WGS sequence"/>
</dbReference>
<gene>
    <name evidence="2" type="ORF">CSW57_13065</name>
</gene>
<reference evidence="2 3" key="1">
    <citation type="submission" date="2017-10" db="EMBL/GenBank/DDBJ databases">
        <title>The draft genome sequence of Williamsia sp. BULT 1.1 isolated from the semi-arid grassland soils from South Africa.</title>
        <authorList>
            <person name="Kabwe M.H."/>
            <person name="Govender N."/>
            <person name="Mutseka Lunga P."/>
            <person name="Vikram S."/>
            <person name="Makhalanyane T.P."/>
        </authorList>
    </citation>
    <scope>NUCLEOTIDE SEQUENCE [LARGE SCALE GENOMIC DNA]</scope>
    <source>
        <strain evidence="2 3">BULT 1.1</strain>
    </source>
</reference>
<dbReference type="InterPro" id="IPR023606">
    <property type="entry name" value="CoA-Trfase_III_dom_1_sf"/>
</dbReference>
<dbReference type="InterPro" id="IPR003673">
    <property type="entry name" value="CoA-Trfase_fam_III"/>
</dbReference>
<dbReference type="AlphaFoldDB" id="A0A2G3PMZ4"/>
<proteinExistence type="predicted"/>